<proteinExistence type="predicted"/>
<dbReference type="EMBL" id="CP133548">
    <property type="protein sequence ID" value="WMS88783.1"/>
    <property type="molecule type" value="Genomic_DNA"/>
</dbReference>
<dbReference type="AlphaFoldDB" id="A0AA51RWL5"/>
<protein>
    <submittedName>
        <fullName evidence="1">Uncharacterized protein</fullName>
    </submittedName>
</protein>
<evidence type="ECO:0000313" key="2">
    <source>
        <dbReference type="Proteomes" id="UP001239782"/>
    </source>
</evidence>
<dbReference type="Proteomes" id="UP001239782">
    <property type="component" value="Chromosome"/>
</dbReference>
<name>A0AA51RWL5_9GAMM</name>
<keyword evidence="2" id="KW-1185">Reference proteome</keyword>
<sequence length="184" mass="20829">MGAKFLVLLVSLLTVACSARRDVGEWKPLTEHASSEELGVKFGVPNKNHVLDGLTFWEISPFVMQAPYAFQWVGDRLNVWQPNAENITEYQLIVSECSGLDEQLSNLLDSIGESASMMMADKVRNRDTVFIGSPTWYRIKYYPPDMLGSVTLNNIEYFKAPWIAEVKRTKAVIEGCLKYNNSKQ</sequence>
<dbReference type="PROSITE" id="PS51257">
    <property type="entry name" value="PROKAR_LIPOPROTEIN"/>
    <property type="match status" value="1"/>
</dbReference>
<dbReference type="KEGG" id="plei:Q9312_07655"/>
<accession>A0AA51RWL5</accession>
<dbReference type="RefSeq" id="WP_309204006.1">
    <property type="nucleotide sequence ID" value="NZ_CP133548.1"/>
</dbReference>
<organism evidence="1 2">
    <name type="scientific">Pleionea litopenaei</name>
    <dbReference type="NCBI Taxonomy" id="3070815"/>
    <lineage>
        <taxon>Bacteria</taxon>
        <taxon>Pseudomonadati</taxon>
        <taxon>Pseudomonadota</taxon>
        <taxon>Gammaproteobacteria</taxon>
        <taxon>Oceanospirillales</taxon>
        <taxon>Pleioneaceae</taxon>
        <taxon>Pleionea</taxon>
    </lineage>
</organism>
<reference evidence="1 2" key="1">
    <citation type="submission" date="2023-08" db="EMBL/GenBank/DDBJ databases">
        <title>Pleionea litopenaei sp. nov., isolated from stomach of juvenile Litopenaeus vannamei.</title>
        <authorList>
            <person name="Rho A.M."/>
            <person name="Hwang C.Y."/>
        </authorList>
    </citation>
    <scope>NUCLEOTIDE SEQUENCE [LARGE SCALE GENOMIC DNA]</scope>
    <source>
        <strain evidence="1 2">HL-JVS1</strain>
    </source>
</reference>
<evidence type="ECO:0000313" key="1">
    <source>
        <dbReference type="EMBL" id="WMS88783.1"/>
    </source>
</evidence>
<gene>
    <name evidence="1" type="ORF">Q9312_07655</name>
</gene>